<dbReference type="PROSITE" id="PS50071">
    <property type="entry name" value="HOMEOBOX_2"/>
    <property type="match status" value="1"/>
</dbReference>
<evidence type="ECO:0000256" key="3">
    <source>
        <dbReference type="ARBA" id="ARBA00023242"/>
    </source>
</evidence>
<dbReference type="GO" id="GO:0005634">
    <property type="term" value="C:nucleus"/>
    <property type="evidence" value="ECO:0007669"/>
    <property type="project" value="UniProtKB-SubCell"/>
</dbReference>
<dbReference type="InterPro" id="IPR008422">
    <property type="entry name" value="KN_HD"/>
</dbReference>
<dbReference type="AlphaFoldDB" id="A0A1B7NSG7"/>
<evidence type="ECO:0000313" key="8">
    <source>
        <dbReference type="Proteomes" id="UP000091918"/>
    </source>
</evidence>
<feature type="compositionally biased region" description="Low complexity" evidence="5">
    <location>
        <begin position="339"/>
        <end position="355"/>
    </location>
</feature>
<feature type="domain" description="Homeobox" evidence="6">
    <location>
        <begin position="256"/>
        <end position="319"/>
    </location>
</feature>
<feature type="compositionally biased region" description="Low complexity" evidence="5">
    <location>
        <begin position="121"/>
        <end position="131"/>
    </location>
</feature>
<feature type="region of interest" description="Disordered" evidence="5">
    <location>
        <begin position="200"/>
        <end position="265"/>
    </location>
</feature>
<feature type="compositionally biased region" description="Basic and acidic residues" evidence="5">
    <location>
        <begin position="1"/>
        <end position="12"/>
    </location>
</feature>
<sequence length="355" mass="40064">MSREVKTEEESKNMVVSYSSEFRGGGQTQTLPPFRDLLPQYLHEEIDSAPYYSQTTLSQPGSTSFVASPMHPRSILGASLSRSHSATKIDSYDGFPFRTDRFPKYQPHGGIAPLKRHASDTISPPTTISSSRFNSGGALPPIRDIQSFPTGRNPYSRVKIETQPNHLSLEYQNTQTQNAFSFGSRPPDAHLTTCQPLHIIPTTPISPSEPMRLSQPYESPRYGSYTQSFRPELDYSPISSSSLQERSFVPQEPIDSKNKKRRGNLPKSVTDVLRAWFHEHLDHPYPSEEDKQMFISRTGLTISQISNWFINARRRQLPALRNQMRASESDRSGRRHSPSSDIEQTSSQSSVSSHH</sequence>
<dbReference type="SMART" id="SM00389">
    <property type="entry name" value="HOX"/>
    <property type="match status" value="1"/>
</dbReference>
<feature type="region of interest" description="Disordered" evidence="5">
    <location>
        <begin position="111"/>
        <end position="154"/>
    </location>
</feature>
<dbReference type="Proteomes" id="UP000091918">
    <property type="component" value="Unassembled WGS sequence"/>
</dbReference>
<gene>
    <name evidence="7" type="ORF">ACJ72_06074</name>
</gene>
<dbReference type="GO" id="GO:0003677">
    <property type="term" value="F:DNA binding"/>
    <property type="evidence" value="ECO:0007669"/>
    <property type="project" value="UniProtKB-UniRule"/>
</dbReference>
<evidence type="ECO:0000256" key="4">
    <source>
        <dbReference type="PROSITE-ProRule" id="PRU00108"/>
    </source>
</evidence>
<dbReference type="CDD" id="cd00086">
    <property type="entry name" value="homeodomain"/>
    <property type="match status" value="1"/>
</dbReference>
<dbReference type="InterPro" id="IPR050224">
    <property type="entry name" value="TALE_homeobox"/>
</dbReference>
<keyword evidence="8" id="KW-1185">Reference proteome</keyword>
<dbReference type="Pfam" id="PF05920">
    <property type="entry name" value="Homeobox_KN"/>
    <property type="match status" value="1"/>
</dbReference>
<evidence type="ECO:0000259" key="6">
    <source>
        <dbReference type="PROSITE" id="PS50071"/>
    </source>
</evidence>
<dbReference type="GO" id="GO:0006355">
    <property type="term" value="P:regulation of DNA-templated transcription"/>
    <property type="evidence" value="ECO:0007669"/>
    <property type="project" value="InterPro"/>
</dbReference>
<keyword evidence="3 4" id="KW-0539">Nucleus</keyword>
<dbReference type="InterPro" id="IPR009057">
    <property type="entry name" value="Homeodomain-like_sf"/>
</dbReference>
<name>A0A1B7NSG7_9EURO</name>
<organism evidence="7 8">
    <name type="scientific">Emergomyces africanus</name>
    <dbReference type="NCBI Taxonomy" id="1955775"/>
    <lineage>
        <taxon>Eukaryota</taxon>
        <taxon>Fungi</taxon>
        <taxon>Dikarya</taxon>
        <taxon>Ascomycota</taxon>
        <taxon>Pezizomycotina</taxon>
        <taxon>Eurotiomycetes</taxon>
        <taxon>Eurotiomycetidae</taxon>
        <taxon>Onygenales</taxon>
        <taxon>Ajellomycetaceae</taxon>
        <taxon>Emergomyces</taxon>
    </lineage>
</organism>
<keyword evidence="1 4" id="KW-0238">DNA-binding</keyword>
<dbReference type="PANTHER" id="PTHR11850">
    <property type="entry name" value="HOMEOBOX PROTEIN TRANSCRIPTION FACTORS"/>
    <property type="match status" value="1"/>
</dbReference>
<keyword evidence="2 4" id="KW-0371">Homeobox</keyword>
<feature type="region of interest" description="Disordered" evidence="5">
    <location>
        <begin position="1"/>
        <end position="33"/>
    </location>
</feature>
<proteinExistence type="predicted"/>
<evidence type="ECO:0000256" key="1">
    <source>
        <dbReference type="ARBA" id="ARBA00023125"/>
    </source>
</evidence>
<dbReference type="EMBL" id="LGUA01000961">
    <property type="protein sequence ID" value="OAX79607.1"/>
    <property type="molecule type" value="Genomic_DNA"/>
</dbReference>
<reference evidence="7 8" key="1">
    <citation type="submission" date="2015-07" db="EMBL/GenBank/DDBJ databases">
        <title>Emmonsia species relationships and genome sequence.</title>
        <authorList>
            <person name="Cuomo C.A."/>
            <person name="Schwartz I.S."/>
            <person name="Kenyon C."/>
            <person name="de Hoog G.S."/>
            <person name="Govender N.P."/>
            <person name="Botha A."/>
            <person name="Moreno L."/>
            <person name="de Vries M."/>
            <person name="Munoz J.F."/>
            <person name="Stielow J.B."/>
        </authorList>
    </citation>
    <scope>NUCLEOTIDE SEQUENCE [LARGE SCALE GENOMIC DNA]</scope>
    <source>
        <strain evidence="7 8">CBS 136260</strain>
    </source>
</reference>
<comment type="caution">
    <text evidence="7">The sequence shown here is derived from an EMBL/GenBank/DDBJ whole genome shotgun (WGS) entry which is preliminary data.</text>
</comment>
<evidence type="ECO:0000256" key="2">
    <source>
        <dbReference type="ARBA" id="ARBA00023155"/>
    </source>
</evidence>
<feature type="DNA-binding region" description="Homeobox" evidence="4">
    <location>
        <begin position="258"/>
        <end position="320"/>
    </location>
</feature>
<comment type="subcellular location">
    <subcellularLocation>
        <location evidence="4">Nucleus</location>
    </subcellularLocation>
</comment>
<dbReference type="SUPFAM" id="SSF46689">
    <property type="entry name" value="Homeodomain-like"/>
    <property type="match status" value="1"/>
</dbReference>
<feature type="region of interest" description="Disordered" evidence="5">
    <location>
        <begin position="320"/>
        <end position="355"/>
    </location>
</feature>
<dbReference type="OrthoDB" id="10056939at2759"/>
<accession>A0A1B7NSG7</accession>
<evidence type="ECO:0000256" key="5">
    <source>
        <dbReference type="SAM" id="MobiDB-lite"/>
    </source>
</evidence>
<evidence type="ECO:0000313" key="7">
    <source>
        <dbReference type="EMBL" id="OAX79607.1"/>
    </source>
</evidence>
<dbReference type="STRING" id="1658172.A0A1B7NSG7"/>
<protein>
    <recommendedName>
        <fullName evidence="6">Homeobox domain-containing protein</fullName>
    </recommendedName>
</protein>
<dbReference type="InterPro" id="IPR001356">
    <property type="entry name" value="HD"/>
</dbReference>
<dbReference type="Gene3D" id="1.10.10.60">
    <property type="entry name" value="Homeodomain-like"/>
    <property type="match status" value="1"/>
</dbReference>